<feature type="compositionally biased region" description="Acidic residues" evidence="1">
    <location>
        <begin position="112"/>
        <end position="123"/>
    </location>
</feature>
<dbReference type="InterPro" id="IPR013784">
    <property type="entry name" value="Carb-bd-like_fold"/>
</dbReference>
<evidence type="ECO:0000256" key="1">
    <source>
        <dbReference type="SAM" id="MobiDB-lite"/>
    </source>
</evidence>
<dbReference type="SUPFAM" id="SSF49452">
    <property type="entry name" value="Starch-binding domain-like"/>
    <property type="match status" value="1"/>
</dbReference>
<evidence type="ECO:0000313" key="4">
    <source>
        <dbReference type="Proteomes" id="UP001165366"/>
    </source>
</evidence>
<evidence type="ECO:0000256" key="2">
    <source>
        <dbReference type="SAM" id="SignalP"/>
    </source>
</evidence>
<evidence type="ECO:0000313" key="3">
    <source>
        <dbReference type="EMBL" id="MCG2590923.1"/>
    </source>
</evidence>
<sequence length="131" mass="14230">MLHSTQARFVLLLFLFLMVSCAKEAIDTETFGDIEGKVINSETDQPVFNANITTTPPTNAILTNEDGSFSLVNVPTGSYSIQARKAGFEGNSVNISVREEEMSIANILLSPETEEPDTTESDSGENLRIGK</sequence>
<dbReference type="Proteomes" id="UP001165366">
    <property type="component" value="Unassembled WGS sequence"/>
</dbReference>
<dbReference type="RefSeq" id="WP_237856441.1">
    <property type="nucleotide sequence ID" value="NZ_JAKLWS010000049.1"/>
</dbReference>
<dbReference type="Pfam" id="PF13715">
    <property type="entry name" value="CarbopepD_reg_2"/>
    <property type="match status" value="1"/>
</dbReference>
<feature type="chain" id="PRO_5046387678" evidence="2">
    <location>
        <begin position="23"/>
        <end position="131"/>
    </location>
</feature>
<reference evidence="3" key="2">
    <citation type="submission" date="2024-05" db="EMBL/GenBank/DDBJ databases">
        <title>Rhodohalobacter halophilus gen. nov., sp. nov., a moderately halophilic member of the family Balneolaceae.</title>
        <authorList>
            <person name="Xia J."/>
        </authorList>
    </citation>
    <scope>NUCLEOTIDE SEQUENCE</scope>
    <source>
        <strain evidence="3">WB101</strain>
    </source>
</reference>
<keyword evidence="4" id="KW-1185">Reference proteome</keyword>
<name>A0ABS9KJ96_9BACT</name>
<organism evidence="3 4">
    <name type="scientific">Rhodohalobacter sulfatireducens</name>
    <dbReference type="NCBI Taxonomy" id="2911366"/>
    <lineage>
        <taxon>Bacteria</taxon>
        <taxon>Pseudomonadati</taxon>
        <taxon>Balneolota</taxon>
        <taxon>Balneolia</taxon>
        <taxon>Balneolales</taxon>
        <taxon>Balneolaceae</taxon>
        <taxon>Rhodohalobacter</taxon>
    </lineage>
</organism>
<proteinExistence type="predicted"/>
<feature type="signal peptide" evidence="2">
    <location>
        <begin position="1"/>
        <end position="22"/>
    </location>
</feature>
<accession>A0ABS9KJ96</accession>
<comment type="caution">
    <text evidence="3">The sequence shown here is derived from an EMBL/GenBank/DDBJ whole genome shotgun (WGS) entry which is preliminary data.</text>
</comment>
<dbReference type="EMBL" id="JAKLWS010000049">
    <property type="protein sequence ID" value="MCG2590923.1"/>
    <property type="molecule type" value="Genomic_DNA"/>
</dbReference>
<keyword evidence="2" id="KW-0732">Signal</keyword>
<reference evidence="3" key="1">
    <citation type="submission" date="2022-01" db="EMBL/GenBank/DDBJ databases">
        <authorList>
            <person name="Wang Y."/>
        </authorList>
    </citation>
    <scope>NUCLEOTIDE SEQUENCE</scope>
    <source>
        <strain evidence="3">WB101</strain>
    </source>
</reference>
<dbReference type="Gene3D" id="2.60.40.1120">
    <property type="entry name" value="Carboxypeptidase-like, regulatory domain"/>
    <property type="match status" value="1"/>
</dbReference>
<feature type="region of interest" description="Disordered" evidence="1">
    <location>
        <begin position="110"/>
        <end position="131"/>
    </location>
</feature>
<protein>
    <submittedName>
        <fullName evidence="3">Carboxypeptidase-like regulatory domain-containing protein</fullName>
    </submittedName>
</protein>
<gene>
    <name evidence="3" type="ORF">L6773_20300</name>
</gene>